<organism evidence="2 3">
    <name type="scientific">Stylosanthes scabra</name>
    <dbReference type="NCBI Taxonomy" id="79078"/>
    <lineage>
        <taxon>Eukaryota</taxon>
        <taxon>Viridiplantae</taxon>
        <taxon>Streptophyta</taxon>
        <taxon>Embryophyta</taxon>
        <taxon>Tracheophyta</taxon>
        <taxon>Spermatophyta</taxon>
        <taxon>Magnoliopsida</taxon>
        <taxon>eudicotyledons</taxon>
        <taxon>Gunneridae</taxon>
        <taxon>Pentapetalae</taxon>
        <taxon>rosids</taxon>
        <taxon>fabids</taxon>
        <taxon>Fabales</taxon>
        <taxon>Fabaceae</taxon>
        <taxon>Papilionoideae</taxon>
        <taxon>50 kb inversion clade</taxon>
        <taxon>dalbergioids sensu lato</taxon>
        <taxon>Dalbergieae</taxon>
        <taxon>Pterocarpus clade</taxon>
        <taxon>Stylosanthes</taxon>
    </lineage>
</organism>
<feature type="compositionally biased region" description="Polar residues" evidence="1">
    <location>
        <begin position="102"/>
        <end position="120"/>
    </location>
</feature>
<proteinExistence type="predicted"/>
<feature type="compositionally biased region" description="Polar residues" evidence="1">
    <location>
        <begin position="144"/>
        <end position="183"/>
    </location>
</feature>
<dbReference type="EMBL" id="JASCZI010272084">
    <property type="protein sequence ID" value="MED6220000.1"/>
    <property type="molecule type" value="Genomic_DNA"/>
</dbReference>
<accession>A0ABU6ZDH8</accession>
<protein>
    <submittedName>
        <fullName evidence="2">Uncharacterized protein</fullName>
    </submittedName>
</protein>
<feature type="region of interest" description="Disordered" evidence="1">
    <location>
        <begin position="102"/>
        <end position="186"/>
    </location>
</feature>
<evidence type="ECO:0000313" key="3">
    <source>
        <dbReference type="Proteomes" id="UP001341840"/>
    </source>
</evidence>
<name>A0ABU6ZDH8_9FABA</name>
<gene>
    <name evidence="2" type="ORF">PIB30_040940</name>
</gene>
<reference evidence="2 3" key="1">
    <citation type="journal article" date="2023" name="Plants (Basel)">
        <title>Bridging the Gap: Combining Genomics and Transcriptomics Approaches to Understand Stylosanthes scabra, an Orphan Legume from the Brazilian Caatinga.</title>
        <authorList>
            <person name="Ferreira-Neto J.R.C."/>
            <person name="da Silva M.D."/>
            <person name="Binneck E."/>
            <person name="de Melo N.F."/>
            <person name="da Silva R.H."/>
            <person name="de Melo A.L.T.M."/>
            <person name="Pandolfi V."/>
            <person name="Bustamante F.O."/>
            <person name="Brasileiro-Vidal A.C."/>
            <person name="Benko-Iseppon A.M."/>
        </authorList>
    </citation>
    <scope>NUCLEOTIDE SEQUENCE [LARGE SCALE GENOMIC DNA]</scope>
    <source>
        <tissue evidence="2">Leaves</tissue>
    </source>
</reference>
<comment type="caution">
    <text evidence="2">The sequence shown here is derived from an EMBL/GenBank/DDBJ whole genome shotgun (WGS) entry which is preliminary data.</text>
</comment>
<evidence type="ECO:0000313" key="2">
    <source>
        <dbReference type="EMBL" id="MED6220000.1"/>
    </source>
</evidence>
<sequence length="198" mass="22217">MAADNRKLKSIDNGDVPKKKRISTLGQRHGIGFEVIQVKSSTELLAQYKIKRETFQQEHKDIFRAQGVNNQGRKQPVIVEEDACEDETPKLKKKRKIQPMSLFQESEHNNGNPLKNTKTGLHSKDVTDQNSEAGNLTKVAAENNMKTSEKNSTFANQTTAETESNSNPKSNTAELSANSTKSGMTLDMYFKRAWDRSS</sequence>
<keyword evidence="3" id="KW-1185">Reference proteome</keyword>
<evidence type="ECO:0000256" key="1">
    <source>
        <dbReference type="SAM" id="MobiDB-lite"/>
    </source>
</evidence>
<dbReference type="Proteomes" id="UP001341840">
    <property type="component" value="Unassembled WGS sequence"/>
</dbReference>